<keyword evidence="6 12" id="KW-0210">Decarboxylase</keyword>
<evidence type="ECO:0000256" key="11">
    <source>
        <dbReference type="ARBA" id="ARBA00023239"/>
    </source>
</evidence>
<dbReference type="EC" id="4.1.1.19" evidence="12"/>
<evidence type="ECO:0000256" key="7">
    <source>
        <dbReference type="ARBA" id="ARBA00022842"/>
    </source>
</evidence>
<dbReference type="EMBL" id="LUKF01000019">
    <property type="protein sequence ID" value="KYG60538.1"/>
    <property type="molecule type" value="Genomic_DNA"/>
</dbReference>
<evidence type="ECO:0000256" key="3">
    <source>
        <dbReference type="ARBA" id="ARBA00002257"/>
    </source>
</evidence>
<feature type="modified residue" description="N6-(pyridoxal phosphate)lysine" evidence="12 13">
    <location>
        <position position="100"/>
    </location>
</feature>
<dbReference type="InterPro" id="IPR041128">
    <property type="entry name" value="Arg_decarbox_C"/>
</dbReference>
<evidence type="ECO:0000259" key="15">
    <source>
        <dbReference type="Pfam" id="PF02784"/>
    </source>
</evidence>
<evidence type="ECO:0000313" key="20">
    <source>
        <dbReference type="Proteomes" id="UP000075391"/>
    </source>
</evidence>
<name>A0A150WCE9_BDEBC</name>
<dbReference type="AlphaFoldDB" id="A0A150WCE9"/>
<feature type="binding site" evidence="12">
    <location>
        <begin position="282"/>
        <end position="292"/>
    </location>
    <ligand>
        <name>substrate</name>
    </ligand>
</feature>
<evidence type="ECO:0000256" key="5">
    <source>
        <dbReference type="ARBA" id="ARBA00022723"/>
    </source>
</evidence>
<feature type="domain" description="Arginine decarboxylase helical bundle" evidence="16">
    <location>
        <begin position="368"/>
        <end position="444"/>
    </location>
</feature>
<protein>
    <recommendedName>
        <fullName evidence="12">Biosynthetic arginine decarboxylase</fullName>
        <shortName evidence="12">ADC</shortName>
        <ecNumber evidence="12">4.1.1.19</ecNumber>
    </recommendedName>
</protein>
<dbReference type="Proteomes" id="UP000075391">
    <property type="component" value="Unassembled WGS sequence"/>
</dbReference>
<dbReference type="InterPro" id="IPR022644">
    <property type="entry name" value="De-COase2_N"/>
</dbReference>
<comment type="cofactor">
    <cofactor evidence="1 12 13">
        <name>pyridoxal 5'-phosphate</name>
        <dbReference type="ChEBI" id="CHEBI:597326"/>
    </cofactor>
</comment>
<dbReference type="Pfam" id="PF17810">
    <property type="entry name" value="Arg_decarb_HB"/>
    <property type="match status" value="1"/>
</dbReference>
<dbReference type="Pfam" id="PF02784">
    <property type="entry name" value="Orn_Arg_deC_N"/>
    <property type="match status" value="1"/>
</dbReference>
<dbReference type="Gene3D" id="3.20.20.10">
    <property type="entry name" value="Alanine racemase"/>
    <property type="match status" value="1"/>
</dbReference>
<dbReference type="NCBIfam" id="TIGR01273">
    <property type="entry name" value="speA"/>
    <property type="match status" value="1"/>
</dbReference>
<dbReference type="SUPFAM" id="SSF51419">
    <property type="entry name" value="PLP-binding barrel"/>
    <property type="match status" value="1"/>
</dbReference>
<dbReference type="InterPro" id="IPR002985">
    <property type="entry name" value="Arg_decrbxlase"/>
</dbReference>
<dbReference type="Pfam" id="PF17944">
    <property type="entry name" value="Arg_decarbox_C"/>
    <property type="match status" value="1"/>
</dbReference>
<feature type="domain" description="Arginine decarboxylase C-terminal helical" evidence="17">
    <location>
        <begin position="577"/>
        <end position="630"/>
    </location>
</feature>
<dbReference type="PROSITE" id="PS00878">
    <property type="entry name" value="ODR_DC_2_1"/>
    <property type="match status" value="1"/>
</dbReference>
<dbReference type="GO" id="GO:0006527">
    <property type="term" value="P:L-arginine catabolic process"/>
    <property type="evidence" value="ECO:0007669"/>
    <property type="project" value="InterPro"/>
</dbReference>
<evidence type="ECO:0000256" key="13">
    <source>
        <dbReference type="PIRSR" id="PIRSR001336-50"/>
    </source>
</evidence>
<keyword evidence="8 12" id="KW-0663">Pyridoxal phosphate</keyword>
<keyword evidence="9 12" id="KW-0745">Spermidine biosynthesis</keyword>
<dbReference type="EMBL" id="LUKD01000001">
    <property type="protein sequence ID" value="KYG69265.1"/>
    <property type="molecule type" value="Genomic_DNA"/>
</dbReference>
<dbReference type="InterPro" id="IPR022653">
    <property type="entry name" value="De-COase2_pyr-phos_BS"/>
</dbReference>
<dbReference type="InterPro" id="IPR029066">
    <property type="entry name" value="PLP-binding_barrel"/>
</dbReference>
<comment type="cofactor">
    <cofactor evidence="2 12">
        <name>Mg(2+)</name>
        <dbReference type="ChEBI" id="CHEBI:18420"/>
    </cofactor>
</comment>
<dbReference type="InterPro" id="IPR000183">
    <property type="entry name" value="Orn/DAP/Arg_de-COase"/>
</dbReference>
<dbReference type="NCBIfam" id="NF003763">
    <property type="entry name" value="PRK05354.1"/>
    <property type="match status" value="1"/>
</dbReference>
<dbReference type="Gene3D" id="1.20.58.930">
    <property type="match status" value="1"/>
</dbReference>
<evidence type="ECO:0000313" key="18">
    <source>
        <dbReference type="EMBL" id="KYG60538.1"/>
    </source>
</evidence>
<dbReference type="PIRSF" id="PIRSF001336">
    <property type="entry name" value="Arg_decrbxlase"/>
    <property type="match status" value="1"/>
</dbReference>
<feature type="domain" description="Orn/DAP/Arg decarboxylase 2 N-terminal" evidence="15">
    <location>
        <begin position="92"/>
        <end position="341"/>
    </location>
</feature>
<dbReference type="Proteomes" id="UP000075799">
    <property type="component" value="Unassembled WGS sequence"/>
</dbReference>
<evidence type="ECO:0000256" key="6">
    <source>
        <dbReference type="ARBA" id="ARBA00022793"/>
    </source>
</evidence>
<evidence type="ECO:0000256" key="9">
    <source>
        <dbReference type="ARBA" id="ARBA00023066"/>
    </source>
</evidence>
<dbReference type="HAMAP" id="MF_01417">
    <property type="entry name" value="SpeA"/>
    <property type="match status" value="1"/>
</dbReference>
<accession>A0A150WCE9</accession>
<organism evidence="18 20">
    <name type="scientific">Bdellovibrio bacteriovorus</name>
    <dbReference type="NCBI Taxonomy" id="959"/>
    <lineage>
        <taxon>Bacteria</taxon>
        <taxon>Pseudomonadati</taxon>
        <taxon>Bdellovibrionota</taxon>
        <taxon>Bdellovibrionia</taxon>
        <taxon>Bdellovibrionales</taxon>
        <taxon>Pseudobdellovibrionaceae</taxon>
        <taxon>Bdellovibrio</taxon>
    </lineage>
</organism>
<comment type="pathway">
    <text evidence="12">Amine and polyamine biosynthesis; agmatine biosynthesis; agmatine from L-arginine: step 1/1.</text>
</comment>
<dbReference type="Gene3D" id="1.10.287.3440">
    <property type="match status" value="1"/>
</dbReference>
<sequence length="634" mass="70743">MSNWSPEKSAELYGINNWGNGYFRINGAGNVSVTPMGASGPSVDLFELTQDLLDRGIRVPIMIRFPEIIKSRVELLNGCFQKAFADHGYKGQYRGVYPIKVNQQRHLVQELVKYGRGFSMGLECGSKPELLVVLALMNTENALIICNGFKDFEYIETAILSQKLGRNTIIVVDRKEELKMIVDTAKKFNARPKIGFRAKLNTQGAGKWVDSSGARSKFGLTAVEIVEGVEYLKNEGMLDCLELLHYHIGSQVPAIQSIKSSLKEGARFYTELYKMGAGLKYIDVGGGLGIDYDGSGHSDSSVNYSEQEYANDIVSVLQTLCDEKGIPHPNIVTESGRFLVAHHSVLVFNVLGVNDLHRHEPPRPATKADPSIMQDMQYIFEKVNKDNINECFNDLEQAKQETLQLFTYGVLSLEQRAWCESMYFAIATKMVKLAKTVSDTEDIIAALSKELCDTYFSNFSVFQSVPDSWAVGQLFPVIPIHRLGEEPSRETTLADLTCDSDGVIEKFIDTESGTPKDTVRLHQFTDGQQYYLGVFLTGAYQEILGDLHNLFGDTDAVHISLNGVGYTIDHYVPGDTVTEVLSYVQYGRSEMVDNVRQATEESIQKGSITKQEAKLLIKHYEEGLSGYTYLEEAE</sequence>
<dbReference type="GO" id="GO:0046872">
    <property type="term" value="F:metal ion binding"/>
    <property type="evidence" value="ECO:0007669"/>
    <property type="project" value="UniProtKB-KW"/>
</dbReference>
<dbReference type="PRINTS" id="PR01180">
    <property type="entry name" value="ARGDCRBXLASE"/>
</dbReference>
<evidence type="ECO:0000259" key="16">
    <source>
        <dbReference type="Pfam" id="PF17810"/>
    </source>
</evidence>
<evidence type="ECO:0000256" key="12">
    <source>
        <dbReference type="HAMAP-Rule" id="MF_01417"/>
    </source>
</evidence>
<gene>
    <name evidence="12" type="primary">speA</name>
    <name evidence="18" type="ORF">AZI85_11015</name>
    <name evidence="19" type="ORF">AZI87_08670</name>
</gene>
<dbReference type="PANTHER" id="PTHR43295:SF9">
    <property type="entry name" value="BIOSYNTHETIC ARGININE DECARBOXYLASE"/>
    <property type="match status" value="1"/>
</dbReference>
<evidence type="ECO:0000256" key="8">
    <source>
        <dbReference type="ARBA" id="ARBA00022898"/>
    </source>
</evidence>
<comment type="function">
    <text evidence="3 12">Catalyzes the biosynthesis of agmatine from arginine.</text>
</comment>
<dbReference type="RefSeq" id="WP_063206162.1">
    <property type="nucleotide sequence ID" value="NZ_CP168967.1"/>
</dbReference>
<dbReference type="Gene3D" id="2.40.37.10">
    <property type="entry name" value="Lyase, Ornithine Decarboxylase, Chain A, domain 1"/>
    <property type="match status" value="1"/>
</dbReference>
<evidence type="ECO:0000313" key="21">
    <source>
        <dbReference type="Proteomes" id="UP000075799"/>
    </source>
</evidence>
<evidence type="ECO:0000259" key="17">
    <source>
        <dbReference type="Pfam" id="PF17944"/>
    </source>
</evidence>
<evidence type="ECO:0000256" key="14">
    <source>
        <dbReference type="PIRSR" id="PIRSR600183-50"/>
    </source>
</evidence>
<comment type="similarity">
    <text evidence="4 12">Belongs to the Orn/Lys/Arg decarboxylase class-II family. SpeA subfamily.</text>
</comment>
<evidence type="ECO:0000256" key="1">
    <source>
        <dbReference type="ARBA" id="ARBA00001933"/>
    </source>
</evidence>
<dbReference type="UniPathway" id="UPA00186">
    <property type="reaction ID" value="UER00284"/>
</dbReference>
<dbReference type="GO" id="GO:0008792">
    <property type="term" value="F:arginine decarboxylase activity"/>
    <property type="evidence" value="ECO:0007669"/>
    <property type="project" value="UniProtKB-UniRule"/>
</dbReference>
<reference evidence="20 21" key="1">
    <citation type="submission" date="2016-03" db="EMBL/GenBank/DDBJ databases">
        <authorList>
            <person name="Ploux O."/>
        </authorList>
    </citation>
    <scope>NUCLEOTIDE SEQUENCE [LARGE SCALE GENOMIC DNA]</scope>
    <source>
        <strain evidence="18 20">BER2</strain>
        <strain evidence="19 21">EC13</strain>
    </source>
</reference>
<evidence type="ECO:0000256" key="2">
    <source>
        <dbReference type="ARBA" id="ARBA00001946"/>
    </source>
</evidence>
<comment type="catalytic activity">
    <reaction evidence="12">
        <text>L-arginine + H(+) = agmatine + CO2</text>
        <dbReference type="Rhea" id="RHEA:17641"/>
        <dbReference type="ChEBI" id="CHEBI:15378"/>
        <dbReference type="ChEBI" id="CHEBI:16526"/>
        <dbReference type="ChEBI" id="CHEBI:32682"/>
        <dbReference type="ChEBI" id="CHEBI:58145"/>
        <dbReference type="EC" id="4.1.1.19"/>
    </reaction>
</comment>
<feature type="active site" description="Proton donor" evidence="14">
    <location>
        <position position="498"/>
    </location>
</feature>
<keyword evidence="10 12" id="KW-0620">Polyamine biosynthesis</keyword>
<proteinExistence type="inferred from homology"/>
<dbReference type="InterPro" id="IPR022657">
    <property type="entry name" value="De-COase2_CS"/>
</dbReference>
<dbReference type="GO" id="GO:0008295">
    <property type="term" value="P:spermidine biosynthetic process"/>
    <property type="evidence" value="ECO:0007669"/>
    <property type="project" value="UniProtKB-UniRule"/>
</dbReference>
<dbReference type="InterPro" id="IPR009006">
    <property type="entry name" value="Ala_racemase/Decarboxylase_C"/>
</dbReference>
<evidence type="ECO:0000256" key="4">
    <source>
        <dbReference type="ARBA" id="ARBA00008357"/>
    </source>
</evidence>
<keyword evidence="11 12" id="KW-0456">Lyase</keyword>
<dbReference type="PANTHER" id="PTHR43295">
    <property type="entry name" value="ARGININE DECARBOXYLASE"/>
    <property type="match status" value="1"/>
</dbReference>
<evidence type="ECO:0000313" key="19">
    <source>
        <dbReference type="EMBL" id="KYG69265.1"/>
    </source>
</evidence>
<dbReference type="CDD" id="cd06830">
    <property type="entry name" value="PLPDE_III_ADC"/>
    <property type="match status" value="1"/>
</dbReference>
<keyword evidence="7 12" id="KW-0460">Magnesium</keyword>
<dbReference type="OrthoDB" id="5287354at2"/>
<dbReference type="PROSITE" id="PS00879">
    <property type="entry name" value="ODR_DC_2_2"/>
    <property type="match status" value="1"/>
</dbReference>
<dbReference type="PRINTS" id="PR01179">
    <property type="entry name" value="ODADCRBXLASE"/>
</dbReference>
<comment type="caution">
    <text evidence="18">The sequence shown here is derived from an EMBL/GenBank/DDBJ whole genome shotgun (WGS) entry which is preliminary data.</text>
</comment>
<dbReference type="InterPro" id="IPR040634">
    <property type="entry name" value="Arg_decarb_HB"/>
</dbReference>
<evidence type="ECO:0000256" key="10">
    <source>
        <dbReference type="ARBA" id="ARBA00023115"/>
    </source>
</evidence>
<keyword evidence="5 12" id="KW-0479">Metal-binding</keyword>